<dbReference type="PANTHER" id="PTHR22792:SF140">
    <property type="entry name" value="ACHILLES, ISOFORM A"/>
    <property type="match status" value="1"/>
</dbReference>
<dbReference type="PROSITE" id="PS50961">
    <property type="entry name" value="HTH_LA"/>
    <property type="match status" value="1"/>
</dbReference>
<evidence type="ECO:0000313" key="7">
    <source>
        <dbReference type="EMBL" id="CCE86554.1"/>
    </source>
</evidence>
<feature type="domain" description="HTH La-type RNA-binding" evidence="6">
    <location>
        <begin position="5"/>
        <end position="95"/>
    </location>
</feature>
<evidence type="ECO:0000256" key="3">
    <source>
        <dbReference type="ARBA" id="ARBA00023242"/>
    </source>
</evidence>
<keyword evidence="2 4" id="KW-0694">RNA-binding</keyword>
<protein>
    <submittedName>
        <fullName evidence="7">Piso0_005050 protein</fullName>
    </submittedName>
</protein>
<dbReference type="OMA" id="WRIYEAN"/>
<dbReference type="Gene3D" id="3.30.70.330">
    <property type="match status" value="1"/>
</dbReference>
<keyword evidence="8" id="KW-1185">Reference proteome</keyword>
<dbReference type="OrthoDB" id="439993at2759"/>
<dbReference type="STRING" id="559304.G8Y151"/>
<dbReference type="InterPro" id="IPR002344">
    <property type="entry name" value="Lupus_La"/>
</dbReference>
<dbReference type="GO" id="GO:0006396">
    <property type="term" value="P:RNA processing"/>
    <property type="evidence" value="ECO:0007669"/>
    <property type="project" value="InterPro"/>
</dbReference>
<dbReference type="InterPro" id="IPR012677">
    <property type="entry name" value="Nucleotide-bd_a/b_plait_sf"/>
</dbReference>
<evidence type="ECO:0000256" key="5">
    <source>
        <dbReference type="SAM" id="MobiDB-lite"/>
    </source>
</evidence>
<dbReference type="PRINTS" id="PR00302">
    <property type="entry name" value="LUPUSLA"/>
</dbReference>
<proteinExistence type="predicted"/>
<keyword evidence="3" id="KW-0539">Nucleus</keyword>
<comment type="subcellular location">
    <subcellularLocation>
        <location evidence="1">Nucleus</location>
    </subcellularLocation>
</comment>
<evidence type="ECO:0000256" key="2">
    <source>
        <dbReference type="ARBA" id="ARBA00022884"/>
    </source>
</evidence>
<dbReference type="Gene3D" id="1.10.10.10">
    <property type="entry name" value="Winged helix-like DNA-binding domain superfamily/Winged helix DNA-binding domain"/>
    <property type="match status" value="1"/>
</dbReference>
<dbReference type="InterPro" id="IPR036388">
    <property type="entry name" value="WH-like_DNA-bd_sf"/>
</dbReference>
<sequence>MSDFVYKGEDFDDKVRKQVEFYFSDSNLQTDKFLWRIFEANDGWVELKTILTFGRMRQYRPEERVIEALKNSDKLVLSADGASIKRKDPLKDFNELRNIRKRNSVHVEGFPAKLSQDDLEEFFEKKIAPKLPKEKSVASIRRIRTKAKKEFFGTIDVEFKTQEDADYFIKELKICYPQGVLDENSEVEQKDELKKMSLLAFQELKEGGKRFGVNEVTKRRNSFNDSKGGSKQRKTSIDKRQKNSNGSGSDSGLESGAISEAAEDKLQEDNGDEAKESKESKDSSETAKSNEDKE</sequence>
<dbReference type="SUPFAM" id="SSF54928">
    <property type="entry name" value="RNA-binding domain, RBD"/>
    <property type="match status" value="1"/>
</dbReference>
<dbReference type="EMBL" id="FO082046">
    <property type="protein sequence ID" value="CCE86554.1"/>
    <property type="molecule type" value="Genomic_DNA"/>
</dbReference>
<organism evidence="7 8">
    <name type="scientific">Pichia sorbitophila (strain ATCC MYA-4447 / BCRC 22081 / CBS 7064 / NBRC 10061 / NRRL Y-12695)</name>
    <name type="common">Hybrid yeast</name>
    <dbReference type="NCBI Taxonomy" id="559304"/>
    <lineage>
        <taxon>Eukaryota</taxon>
        <taxon>Fungi</taxon>
        <taxon>Dikarya</taxon>
        <taxon>Ascomycota</taxon>
        <taxon>Saccharomycotina</taxon>
        <taxon>Pichiomycetes</taxon>
        <taxon>Debaryomycetaceae</taxon>
        <taxon>Millerozyma</taxon>
    </lineage>
</organism>
<evidence type="ECO:0000259" key="6">
    <source>
        <dbReference type="PROSITE" id="PS50961"/>
    </source>
</evidence>
<dbReference type="InterPro" id="IPR045180">
    <property type="entry name" value="La_dom_prot"/>
</dbReference>
<dbReference type="SUPFAM" id="SSF46785">
    <property type="entry name" value="Winged helix' DNA-binding domain"/>
    <property type="match status" value="1"/>
</dbReference>
<name>G8Y151_PICSO</name>
<evidence type="ECO:0000313" key="8">
    <source>
        <dbReference type="Proteomes" id="UP000005222"/>
    </source>
</evidence>
<dbReference type="GO" id="GO:0003729">
    <property type="term" value="F:mRNA binding"/>
    <property type="evidence" value="ECO:0007669"/>
    <property type="project" value="TreeGrafter"/>
</dbReference>
<gene>
    <name evidence="7" type="primary">Piso0_005050</name>
    <name evidence="7" type="ORF">GNLVRS01_PISO0N06767g</name>
</gene>
<dbReference type="PANTHER" id="PTHR22792">
    <property type="entry name" value="LUPUS LA PROTEIN-RELATED"/>
    <property type="match status" value="1"/>
</dbReference>
<evidence type="ECO:0000256" key="1">
    <source>
        <dbReference type="ARBA" id="ARBA00004123"/>
    </source>
</evidence>
<dbReference type="FunCoup" id="G8Y151">
    <property type="interactions" value="1222"/>
</dbReference>
<evidence type="ECO:0000256" key="4">
    <source>
        <dbReference type="PROSITE-ProRule" id="PRU00332"/>
    </source>
</evidence>
<feature type="region of interest" description="Disordered" evidence="5">
    <location>
        <begin position="212"/>
        <end position="294"/>
    </location>
</feature>
<dbReference type="Pfam" id="PF05383">
    <property type="entry name" value="La"/>
    <property type="match status" value="1"/>
</dbReference>
<dbReference type="InterPro" id="IPR035979">
    <property type="entry name" value="RBD_domain_sf"/>
</dbReference>
<reference evidence="7 8" key="1">
    <citation type="journal article" date="2012" name="G3 (Bethesda)">
        <title>Pichia sorbitophila, an interspecies yeast hybrid reveals early steps of genome resolution following polyploidization.</title>
        <authorList>
            <person name="Leh Louis V."/>
            <person name="Despons L."/>
            <person name="Friedrich A."/>
            <person name="Martin T."/>
            <person name="Durrens P."/>
            <person name="Casaregola S."/>
            <person name="Neuveglise C."/>
            <person name="Fairhead C."/>
            <person name="Marck C."/>
            <person name="Cruz J.A."/>
            <person name="Straub M.L."/>
            <person name="Kugler V."/>
            <person name="Sacerdot C."/>
            <person name="Uzunov Z."/>
            <person name="Thierry A."/>
            <person name="Weiss S."/>
            <person name="Bleykasten C."/>
            <person name="De Montigny J."/>
            <person name="Jacques N."/>
            <person name="Jung P."/>
            <person name="Lemaire M."/>
            <person name="Mallet S."/>
            <person name="Morel G."/>
            <person name="Richard G.F."/>
            <person name="Sarkar A."/>
            <person name="Savel G."/>
            <person name="Schacherer J."/>
            <person name="Seret M.L."/>
            <person name="Talla E."/>
            <person name="Samson G."/>
            <person name="Jubin C."/>
            <person name="Poulain J."/>
            <person name="Vacherie B."/>
            <person name="Barbe V."/>
            <person name="Pelletier E."/>
            <person name="Sherman D.J."/>
            <person name="Westhof E."/>
            <person name="Weissenbach J."/>
            <person name="Baret P.V."/>
            <person name="Wincker P."/>
            <person name="Gaillardin C."/>
            <person name="Dujon B."/>
            <person name="Souciet J.L."/>
        </authorList>
    </citation>
    <scope>NUCLEOTIDE SEQUENCE [LARGE SCALE GENOMIC DNA]</scope>
    <source>
        <strain evidence="8">ATCC MYA-4447 / BCRC 22081 / CBS 7064 / NBRC 10061 / NRRL Y-12695</strain>
    </source>
</reference>
<dbReference type="InterPro" id="IPR036390">
    <property type="entry name" value="WH_DNA-bd_sf"/>
</dbReference>
<dbReference type="AlphaFoldDB" id="G8Y151"/>
<feature type="compositionally biased region" description="Basic and acidic residues" evidence="5">
    <location>
        <begin position="262"/>
        <end position="294"/>
    </location>
</feature>
<dbReference type="InterPro" id="IPR006630">
    <property type="entry name" value="La_HTH"/>
</dbReference>
<feature type="compositionally biased region" description="Polar residues" evidence="5">
    <location>
        <begin position="243"/>
        <end position="252"/>
    </location>
</feature>
<dbReference type="eggNOG" id="KOG0118">
    <property type="taxonomic scope" value="Eukaryota"/>
</dbReference>
<dbReference type="GO" id="GO:0005634">
    <property type="term" value="C:nucleus"/>
    <property type="evidence" value="ECO:0007669"/>
    <property type="project" value="UniProtKB-SubCell"/>
</dbReference>
<dbReference type="InParanoid" id="G8Y151"/>
<accession>G8Y151</accession>
<dbReference type="Proteomes" id="UP000005222">
    <property type="component" value="Chromosome N"/>
</dbReference>
<dbReference type="GO" id="GO:1990904">
    <property type="term" value="C:ribonucleoprotein complex"/>
    <property type="evidence" value="ECO:0007669"/>
    <property type="project" value="InterPro"/>
</dbReference>
<dbReference type="SMART" id="SM00715">
    <property type="entry name" value="LA"/>
    <property type="match status" value="1"/>
</dbReference>
<dbReference type="HOGENOM" id="CLU_043291_0_1_1"/>